<dbReference type="EMBL" id="MU151097">
    <property type="protein sequence ID" value="KAF9450802.1"/>
    <property type="molecule type" value="Genomic_DNA"/>
</dbReference>
<evidence type="ECO:0000256" key="1">
    <source>
        <dbReference type="SAM" id="MobiDB-lite"/>
    </source>
</evidence>
<dbReference type="Proteomes" id="UP000807342">
    <property type="component" value="Unassembled WGS sequence"/>
</dbReference>
<keyword evidence="3" id="KW-1185">Reference proteome</keyword>
<gene>
    <name evidence="2" type="ORF">P691DRAFT_433425</name>
</gene>
<name>A0A9P6C431_9AGAR</name>
<feature type="region of interest" description="Disordered" evidence="1">
    <location>
        <begin position="129"/>
        <end position="150"/>
    </location>
</feature>
<accession>A0A9P6C431</accession>
<reference evidence="2" key="1">
    <citation type="submission" date="2020-11" db="EMBL/GenBank/DDBJ databases">
        <authorList>
            <consortium name="DOE Joint Genome Institute"/>
            <person name="Ahrendt S."/>
            <person name="Riley R."/>
            <person name="Andreopoulos W."/>
            <person name="Labutti K."/>
            <person name="Pangilinan J."/>
            <person name="Ruiz-Duenas F.J."/>
            <person name="Barrasa J.M."/>
            <person name="Sanchez-Garcia M."/>
            <person name="Camarero S."/>
            <person name="Miyauchi S."/>
            <person name="Serrano A."/>
            <person name="Linde D."/>
            <person name="Babiker R."/>
            <person name="Drula E."/>
            <person name="Ayuso-Fernandez I."/>
            <person name="Pacheco R."/>
            <person name="Padilla G."/>
            <person name="Ferreira P."/>
            <person name="Barriuso J."/>
            <person name="Kellner H."/>
            <person name="Castanera R."/>
            <person name="Alfaro M."/>
            <person name="Ramirez L."/>
            <person name="Pisabarro A.G."/>
            <person name="Kuo A."/>
            <person name="Tritt A."/>
            <person name="Lipzen A."/>
            <person name="He G."/>
            <person name="Yan M."/>
            <person name="Ng V."/>
            <person name="Cullen D."/>
            <person name="Martin F."/>
            <person name="Rosso M.-N."/>
            <person name="Henrissat B."/>
            <person name="Hibbett D."/>
            <person name="Martinez A.T."/>
            <person name="Grigoriev I.V."/>
        </authorList>
    </citation>
    <scope>NUCLEOTIDE SEQUENCE</scope>
    <source>
        <strain evidence="2">MF-IS2</strain>
    </source>
</reference>
<comment type="caution">
    <text evidence="2">The sequence shown here is derived from an EMBL/GenBank/DDBJ whole genome shotgun (WGS) entry which is preliminary data.</text>
</comment>
<feature type="compositionally biased region" description="Acidic residues" evidence="1">
    <location>
        <begin position="139"/>
        <end position="150"/>
    </location>
</feature>
<dbReference type="AlphaFoldDB" id="A0A9P6C431"/>
<proteinExistence type="predicted"/>
<sequence length="173" mass="19180">MPSLSFIKPKAHKWKAMVSNRTPFPVGRFDSISSPHPYASPDIIDVQDNSISSESIAELPAPPGPSIPQSPNLKIDVDLSYEPFDSDWFQTRFTSVSSPSLGQQHNGNRGEATRAVIQEGRSMGLAERWEPQGVPTEVPTDDDDDIDLSTSEDDVLNHLQTMDVSVRLHHIEF</sequence>
<protein>
    <submittedName>
        <fullName evidence="2">Uncharacterized protein</fullName>
    </submittedName>
</protein>
<evidence type="ECO:0000313" key="3">
    <source>
        <dbReference type="Proteomes" id="UP000807342"/>
    </source>
</evidence>
<organism evidence="2 3">
    <name type="scientific">Macrolepiota fuliginosa MF-IS2</name>
    <dbReference type="NCBI Taxonomy" id="1400762"/>
    <lineage>
        <taxon>Eukaryota</taxon>
        <taxon>Fungi</taxon>
        <taxon>Dikarya</taxon>
        <taxon>Basidiomycota</taxon>
        <taxon>Agaricomycotina</taxon>
        <taxon>Agaricomycetes</taxon>
        <taxon>Agaricomycetidae</taxon>
        <taxon>Agaricales</taxon>
        <taxon>Agaricineae</taxon>
        <taxon>Agaricaceae</taxon>
        <taxon>Macrolepiota</taxon>
    </lineage>
</organism>
<evidence type="ECO:0000313" key="2">
    <source>
        <dbReference type="EMBL" id="KAF9450802.1"/>
    </source>
</evidence>